<dbReference type="AlphaFoldDB" id="A0A0F7UJV3"/>
<evidence type="ECO:0000256" key="2">
    <source>
        <dbReference type="ARBA" id="ARBA00010371"/>
    </source>
</evidence>
<dbReference type="Gene3D" id="3.40.50.720">
    <property type="entry name" value="NAD(P)-binding Rossmann-like Domain"/>
    <property type="match status" value="1"/>
</dbReference>
<feature type="compositionally biased region" description="Polar residues" evidence="7">
    <location>
        <begin position="680"/>
        <end position="693"/>
    </location>
</feature>
<feature type="compositionally biased region" description="Basic and acidic residues" evidence="7">
    <location>
        <begin position="694"/>
        <end position="705"/>
    </location>
</feature>
<keyword evidence="4" id="KW-0809">Transit peptide</keyword>
<feature type="compositionally biased region" description="Polar residues" evidence="7">
    <location>
        <begin position="331"/>
        <end position="344"/>
    </location>
</feature>
<keyword evidence="9" id="KW-0689">Ribosomal protein</keyword>
<keyword evidence="3" id="KW-0521">NADP</keyword>
<dbReference type="InterPro" id="IPR029058">
    <property type="entry name" value="AB_hydrolase_fold"/>
</dbReference>
<evidence type="ECO:0000256" key="3">
    <source>
        <dbReference type="ARBA" id="ARBA00022857"/>
    </source>
</evidence>
<evidence type="ECO:0000259" key="8">
    <source>
        <dbReference type="PROSITE" id="PS50076"/>
    </source>
</evidence>
<evidence type="ECO:0000256" key="6">
    <source>
        <dbReference type="ARBA" id="ARBA00023128"/>
    </source>
</evidence>
<dbReference type="InterPro" id="IPR036869">
    <property type="entry name" value="J_dom_sf"/>
</dbReference>
<name>A0A0F7UJV3_NEOCL</name>
<evidence type="ECO:0000256" key="4">
    <source>
        <dbReference type="ARBA" id="ARBA00022946"/>
    </source>
</evidence>
<dbReference type="SUPFAM" id="SSF53474">
    <property type="entry name" value="alpha/beta-Hydrolases"/>
    <property type="match status" value="1"/>
</dbReference>
<dbReference type="Gene3D" id="3.40.50.1820">
    <property type="entry name" value="alpha/beta hydrolase"/>
    <property type="match status" value="1"/>
</dbReference>
<feature type="region of interest" description="Disordered" evidence="7">
    <location>
        <begin position="811"/>
        <end position="832"/>
    </location>
</feature>
<dbReference type="Pfam" id="PF00226">
    <property type="entry name" value="DnaJ"/>
    <property type="match status" value="1"/>
</dbReference>
<feature type="region of interest" description="Disordered" evidence="7">
    <location>
        <begin position="680"/>
        <end position="709"/>
    </location>
</feature>
<dbReference type="Gene3D" id="1.10.287.110">
    <property type="entry name" value="DnaJ domain"/>
    <property type="match status" value="1"/>
</dbReference>
<feature type="region of interest" description="Disordered" evidence="7">
    <location>
        <begin position="322"/>
        <end position="344"/>
    </location>
</feature>
<feature type="compositionally biased region" description="Polar residues" evidence="7">
    <location>
        <begin position="820"/>
        <end position="832"/>
    </location>
</feature>
<feature type="compositionally biased region" description="Basic and acidic residues" evidence="7">
    <location>
        <begin position="68"/>
        <end position="80"/>
    </location>
</feature>
<dbReference type="Gene3D" id="3.90.180.10">
    <property type="entry name" value="Medium-chain alcohol dehydrogenases, catalytic domain"/>
    <property type="match status" value="1"/>
</dbReference>
<feature type="domain" description="J" evidence="8">
    <location>
        <begin position="6"/>
        <end position="72"/>
    </location>
</feature>
<dbReference type="GO" id="GO:0005739">
    <property type="term" value="C:mitochondrion"/>
    <property type="evidence" value="ECO:0007669"/>
    <property type="project" value="UniProtKB-SubCell"/>
</dbReference>
<evidence type="ECO:0000313" key="9">
    <source>
        <dbReference type="EMBL" id="CEL68392.1"/>
    </source>
</evidence>
<feature type="region of interest" description="Disordered" evidence="7">
    <location>
        <begin position="68"/>
        <end position="91"/>
    </location>
</feature>
<proteinExistence type="inferred from homology"/>
<reference evidence="9" key="1">
    <citation type="journal article" date="2015" name="PLoS ONE">
        <title>Comprehensive Evaluation of Toxoplasma gondii VEG and Neospora caninum LIV Genomes with Tachyzoite Stage Transcriptome and Proteome Defines Novel Transcript Features.</title>
        <authorList>
            <person name="Ramaprasad A."/>
            <person name="Mourier T."/>
            <person name="Naeem R."/>
            <person name="Malas T.B."/>
            <person name="Moussa E."/>
            <person name="Panigrahi A."/>
            <person name="Vermont S.J."/>
            <person name="Otto T.D."/>
            <person name="Wastling J."/>
            <person name="Pain A."/>
        </authorList>
    </citation>
    <scope>NUCLEOTIDE SEQUENCE</scope>
    <source>
        <strain evidence="9">Liverpool</strain>
    </source>
</reference>
<dbReference type="InterPro" id="IPR051034">
    <property type="entry name" value="Mito_Enoyl-ACP_Reductase"/>
</dbReference>
<sequence>MERTETHYEVLGLSPEATLSDIKKAFRHLVKVYHPDKKSSGAKADQERYLQIQHAFETLSDTRAREDYDSSLRRHTENRKAGPNSNDADLDQRPAAVEQRFVTSFYKTERLEATSEFTKRSPPDSSLGQAYSHASETKATLFRDASEPETTDLFRRLDRGGGAVSHSEGFEQWLRSRPASALYVVNDDTILNSQGRALRPKEDELHRHQCTWPVSAIVADGLAPSHHRRHSDVVYNGHADHQIPASGGHEEQFRKRLEASVQEIESRERFPIRATRMKLKDDLDWGEVLVRVLHAPVLPYDLVMIREGYDVLGATAQTEDERRDNWPFQKASVTNDDPSAKSNGSTHEVVLGCSWLAEVVDVGPGVKVVKRGDYVIPLGAGLGCWRAASVCAERDLMIVSKDLFPRTEETAVAKELFLAYYLLQEYTRSLRPGDAVLVNGAGCLVGQMIVQFCRLLGLRCICIVRDSSSSQNRFESRQTQKKVSGPEVSQYLRSLGADEVFSPGVNVANVLTKKRQSLPLVSFELSGGSLGGLTAASWIARGGKVILVHAAGMIPQTNDHSAIPWNELLSRSIHLESFYLNGWLQSARNQQKMRSALESVGALVRAGKLVVDLAEPIDFTAELGTDGVSAALLALNEDNSGSCFRQPMISFASLETERLLFEEEQQKTLLREQQARQAQESLFAQSTRNASIDSTRHASEDKASERPNFSVAVTTDGEGLSFLELAPEQTFIGNRSGEMDPAPLCIFAHARGEVPEELRILLRHYRQHFKESFRGSHFVFPTGPFMCPVDGDDLPCWATTRLSDLLARESPGTRVPFGQRNRSQAASRLGGTQSGANGVLRAVTPEEIEVLKDLETSCDLLADLIEEKVRTKKADENAGNSSTENVSQKQRPVVLAGSGEGALVFPVEAVVCLGAPLLAERVLQFLVSRADNHAKQVKIFFLFGSKDKECPAWSQEEWRRAFEDRGYCVTRETILDGTHETDDRTLAHVAAVFSILRLE</sequence>
<dbReference type="SUPFAM" id="SSF50129">
    <property type="entry name" value="GroES-like"/>
    <property type="match status" value="1"/>
</dbReference>
<evidence type="ECO:0000256" key="5">
    <source>
        <dbReference type="ARBA" id="ARBA00023002"/>
    </source>
</evidence>
<comment type="similarity">
    <text evidence="2">Belongs to the zinc-containing alcohol dehydrogenase family. Quinone oxidoreductase subfamily.</text>
</comment>
<evidence type="ECO:0000256" key="7">
    <source>
        <dbReference type="SAM" id="MobiDB-lite"/>
    </source>
</evidence>
<dbReference type="InterPro" id="IPR011032">
    <property type="entry name" value="GroES-like_sf"/>
</dbReference>
<dbReference type="SMART" id="SM00271">
    <property type="entry name" value="DnaJ"/>
    <property type="match status" value="1"/>
</dbReference>
<dbReference type="EMBL" id="LN714484">
    <property type="protein sequence ID" value="CEL68392.1"/>
    <property type="molecule type" value="Genomic_DNA"/>
</dbReference>
<dbReference type="GO" id="GO:0016491">
    <property type="term" value="F:oxidoreductase activity"/>
    <property type="evidence" value="ECO:0007669"/>
    <property type="project" value="UniProtKB-KW"/>
</dbReference>
<dbReference type="PROSITE" id="PS50076">
    <property type="entry name" value="DNAJ_2"/>
    <property type="match status" value="1"/>
</dbReference>
<dbReference type="InterPro" id="IPR036291">
    <property type="entry name" value="NAD(P)-bd_dom_sf"/>
</dbReference>
<dbReference type="CDD" id="cd06257">
    <property type="entry name" value="DnaJ"/>
    <property type="match status" value="1"/>
</dbReference>
<dbReference type="SUPFAM" id="SSF51735">
    <property type="entry name" value="NAD(P)-binding Rossmann-fold domains"/>
    <property type="match status" value="1"/>
</dbReference>
<dbReference type="PANTHER" id="PTHR43981:SF2">
    <property type="entry name" value="ENOYL-[ACYL-CARRIER-PROTEIN] REDUCTASE, MITOCHONDRIAL"/>
    <property type="match status" value="1"/>
</dbReference>
<keyword evidence="5" id="KW-0560">Oxidoreductase</keyword>
<accession>A0A0F7UJV3</accession>
<dbReference type="GO" id="GO:0005840">
    <property type="term" value="C:ribosome"/>
    <property type="evidence" value="ECO:0007669"/>
    <property type="project" value="UniProtKB-KW"/>
</dbReference>
<gene>
    <name evidence="9" type="ORF">BN1204_041600</name>
</gene>
<organism evidence="9">
    <name type="scientific">Neospora caninum (strain Liverpool)</name>
    <dbReference type="NCBI Taxonomy" id="572307"/>
    <lineage>
        <taxon>Eukaryota</taxon>
        <taxon>Sar</taxon>
        <taxon>Alveolata</taxon>
        <taxon>Apicomplexa</taxon>
        <taxon>Conoidasida</taxon>
        <taxon>Coccidia</taxon>
        <taxon>Eucoccidiorida</taxon>
        <taxon>Eimeriorina</taxon>
        <taxon>Sarcocystidae</taxon>
        <taxon>Neospora</taxon>
    </lineage>
</organism>
<evidence type="ECO:0000256" key="1">
    <source>
        <dbReference type="ARBA" id="ARBA00004173"/>
    </source>
</evidence>
<protein>
    <submittedName>
        <fullName evidence="9">50S ribosomal protein L12, chloroplastic,related</fullName>
    </submittedName>
</protein>
<dbReference type="PRINTS" id="PR00625">
    <property type="entry name" value="JDOMAIN"/>
</dbReference>
<comment type="subcellular location">
    <subcellularLocation>
        <location evidence="1">Mitochondrion</location>
    </subcellularLocation>
</comment>
<dbReference type="GO" id="GO:0006631">
    <property type="term" value="P:fatty acid metabolic process"/>
    <property type="evidence" value="ECO:0007669"/>
    <property type="project" value="TreeGrafter"/>
</dbReference>
<keyword evidence="9" id="KW-0687">Ribonucleoprotein</keyword>
<keyword evidence="6" id="KW-0496">Mitochondrion</keyword>
<dbReference type="InterPro" id="IPR001623">
    <property type="entry name" value="DnaJ_domain"/>
</dbReference>
<dbReference type="PANTHER" id="PTHR43981">
    <property type="entry name" value="ENOYL-[ACYL-CARRIER-PROTEIN] REDUCTASE, MITOCHONDRIAL"/>
    <property type="match status" value="1"/>
</dbReference>
<dbReference type="SUPFAM" id="SSF46565">
    <property type="entry name" value="Chaperone J-domain"/>
    <property type="match status" value="1"/>
</dbReference>